<keyword evidence="3" id="KW-1185">Reference proteome</keyword>
<feature type="non-terminal residue" evidence="2">
    <location>
        <position position="173"/>
    </location>
</feature>
<dbReference type="EMBL" id="LXQA010159852">
    <property type="protein sequence ID" value="MCI27529.1"/>
    <property type="molecule type" value="Genomic_DNA"/>
</dbReference>
<feature type="region of interest" description="Disordered" evidence="1">
    <location>
        <begin position="1"/>
        <end position="29"/>
    </location>
</feature>
<evidence type="ECO:0000313" key="2">
    <source>
        <dbReference type="EMBL" id="MCI27529.1"/>
    </source>
</evidence>
<sequence>SGKKVNCAVEEIGSGSLQKSSESSNRNLQRHKESVALFDAATEKIETDNRDVSVKINQVVVVDSLPSPESTVLQAKTLPGSKPPDVEVAKDSVELDHHPHRMPRPPSKPPDVGRAAVILLRRAPLPPEPPDACPRAMALLPSPQPPEPPDTGSRGASLPQSPAASFLPGGNQF</sequence>
<organism evidence="2 3">
    <name type="scientific">Trifolium medium</name>
    <dbReference type="NCBI Taxonomy" id="97028"/>
    <lineage>
        <taxon>Eukaryota</taxon>
        <taxon>Viridiplantae</taxon>
        <taxon>Streptophyta</taxon>
        <taxon>Embryophyta</taxon>
        <taxon>Tracheophyta</taxon>
        <taxon>Spermatophyta</taxon>
        <taxon>Magnoliopsida</taxon>
        <taxon>eudicotyledons</taxon>
        <taxon>Gunneridae</taxon>
        <taxon>Pentapetalae</taxon>
        <taxon>rosids</taxon>
        <taxon>fabids</taxon>
        <taxon>Fabales</taxon>
        <taxon>Fabaceae</taxon>
        <taxon>Papilionoideae</taxon>
        <taxon>50 kb inversion clade</taxon>
        <taxon>NPAAA clade</taxon>
        <taxon>Hologalegina</taxon>
        <taxon>IRL clade</taxon>
        <taxon>Trifolieae</taxon>
        <taxon>Trifolium</taxon>
    </lineage>
</organism>
<name>A0A392QU37_9FABA</name>
<proteinExistence type="predicted"/>
<comment type="caution">
    <text evidence="2">The sequence shown here is derived from an EMBL/GenBank/DDBJ whole genome shotgun (WGS) entry which is preliminary data.</text>
</comment>
<evidence type="ECO:0000313" key="3">
    <source>
        <dbReference type="Proteomes" id="UP000265520"/>
    </source>
</evidence>
<protein>
    <submittedName>
        <fullName evidence="2">Uncharacterized protein</fullName>
    </submittedName>
</protein>
<dbReference type="Proteomes" id="UP000265520">
    <property type="component" value="Unassembled WGS sequence"/>
</dbReference>
<reference evidence="2 3" key="1">
    <citation type="journal article" date="2018" name="Front. Plant Sci.">
        <title>Red Clover (Trifolium pratense) and Zigzag Clover (T. medium) - A Picture of Genomic Similarities and Differences.</title>
        <authorList>
            <person name="Dluhosova J."/>
            <person name="Istvanek J."/>
            <person name="Nedelnik J."/>
            <person name="Repkova J."/>
        </authorList>
    </citation>
    <scope>NUCLEOTIDE SEQUENCE [LARGE SCALE GENOMIC DNA]</scope>
    <source>
        <strain evidence="3">cv. 10/8</strain>
        <tissue evidence="2">Leaf</tissue>
    </source>
</reference>
<accession>A0A392QU37</accession>
<dbReference type="AlphaFoldDB" id="A0A392QU37"/>
<feature type="non-terminal residue" evidence="2">
    <location>
        <position position="1"/>
    </location>
</feature>
<feature type="compositionally biased region" description="Basic and acidic residues" evidence="1">
    <location>
        <begin position="84"/>
        <end position="97"/>
    </location>
</feature>
<feature type="compositionally biased region" description="Low complexity" evidence="1">
    <location>
        <begin position="14"/>
        <end position="24"/>
    </location>
</feature>
<feature type="region of interest" description="Disordered" evidence="1">
    <location>
        <begin position="67"/>
        <end position="173"/>
    </location>
</feature>
<evidence type="ECO:0000256" key="1">
    <source>
        <dbReference type="SAM" id="MobiDB-lite"/>
    </source>
</evidence>